<evidence type="ECO:0008006" key="5">
    <source>
        <dbReference type="Google" id="ProtNLM"/>
    </source>
</evidence>
<evidence type="ECO:0000313" key="3">
    <source>
        <dbReference type="EMBL" id="SER84429.1"/>
    </source>
</evidence>
<evidence type="ECO:0000313" key="4">
    <source>
        <dbReference type="Proteomes" id="UP000182818"/>
    </source>
</evidence>
<feature type="compositionally biased region" description="Polar residues" evidence="1">
    <location>
        <begin position="237"/>
        <end position="256"/>
    </location>
</feature>
<proteinExistence type="predicted"/>
<name>A0A1H9SJK0_9LACO</name>
<reference evidence="3 4" key="1">
    <citation type="submission" date="2016-10" db="EMBL/GenBank/DDBJ databases">
        <authorList>
            <person name="Varghese N."/>
            <person name="Submissions S."/>
        </authorList>
    </citation>
    <scope>NUCLEOTIDE SEQUENCE [LARGE SCALE GENOMIC DNA]</scope>
    <source>
        <strain evidence="3 4">CGMCC 1.3889</strain>
    </source>
</reference>
<keyword evidence="2" id="KW-0812">Transmembrane</keyword>
<keyword evidence="2" id="KW-0472">Membrane</keyword>
<feature type="region of interest" description="Disordered" evidence="1">
    <location>
        <begin position="188"/>
        <end position="258"/>
    </location>
</feature>
<dbReference type="EMBL" id="FOGK01000020">
    <property type="protein sequence ID" value="SER84429.1"/>
    <property type="molecule type" value="Genomic_DNA"/>
</dbReference>
<protein>
    <recommendedName>
        <fullName evidence="5">Lipoprotein</fullName>
    </recommendedName>
</protein>
<accession>A0A1H9SJK0</accession>
<dbReference type="Proteomes" id="UP000182818">
    <property type="component" value="Unassembled WGS sequence"/>
</dbReference>
<keyword evidence="4" id="KW-1185">Reference proteome</keyword>
<sequence length="312" mass="34668">MGVARLRKWTWVIVTFVVILIVGGYAFSRHQSIEKQYHMDMENAAAAINDNNYTAAENYFQEALTRRNNDAVATHRLKQTKVFVSAMNQLENHRFGTSKNTFAQVYKIHHGSEVLNSRSHEKIQEIKKVQKNITKYNKILKYARELNEAQEFTLSNQQLDTLFNTKEFKKTYYTSQWKTAKQLQKSNKTGLSQAVMPGSTSSSAQSSSNGNNTAADGTTGASASSSSNSISTLPAPNLSSAEKQAADNYSGSNEYTVTKKDKELNGKVITQSQINNARQELGNKSGQFSDQDVRNIIKEAAQKGISVSEAAQ</sequence>
<gene>
    <name evidence="3" type="ORF">SAMN04487973_12020</name>
</gene>
<feature type="compositionally biased region" description="Low complexity" evidence="1">
    <location>
        <begin position="198"/>
        <end position="232"/>
    </location>
</feature>
<evidence type="ECO:0000256" key="2">
    <source>
        <dbReference type="SAM" id="Phobius"/>
    </source>
</evidence>
<organism evidence="3 4">
    <name type="scientific">Pediococcus ethanolidurans</name>
    <dbReference type="NCBI Taxonomy" id="319653"/>
    <lineage>
        <taxon>Bacteria</taxon>
        <taxon>Bacillati</taxon>
        <taxon>Bacillota</taxon>
        <taxon>Bacilli</taxon>
        <taxon>Lactobacillales</taxon>
        <taxon>Lactobacillaceae</taxon>
        <taxon>Pediococcus</taxon>
    </lineage>
</organism>
<comment type="caution">
    <text evidence="3">The sequence shown here is derived from an EMBL/GenBank/DDBJ whole genome shotgun (WGS) entry which is preliminary data.</text>
</comment>
<feature type="transmembrane region" description="Helical" evidence="2">
    <location>
        <begin position="9"/>
        <end position="27"/>
    </location>
</feature>
<evidence type="ECO:0000256" key="1">
    <source>
        <dbReference type="SAM" id="MobiDB-lite"/>
    </source>
</evidence>
<keyword evidence="2" id="KW-1133">Transmembrane helix</keyword>